<evidence type="ECO:0000313" key="8">
    <source>
        <dbReference type="EMBL" id="RZB95275.1"/>
    </source>
</evidence>
<name>A0A445J9V9_GLYSO</name>
<keyword evidence="4" id="KW-0539">Nucleus</keyword>
<dbReference type="FunFam" id="1.25.40.440:FF:000002">
    <property type="entry name" value="Nuclear pore complex protein NUP155"/>
    <property type="match status" value="1"/>
</dbReference>
<dbReference type="Gene3D" id="1.20.120.1880">
    <property type="entry name" value="Nucleoporin, helical C-terminal domain"/>
    <property type="match status" value="1"/>
</dbReference>
<dbReference type="Pfam" id="PF08801">
    <property type="entry name" value="Nucleoporin_N"/>
    <property type="match status" value="1"/>
</dbReference>
<comment type="subcellular location">
    <subcellularLocation>
        <location evidence="1">Nucleus</location>
    </subcellularLocation>
</comment>
<sequence length="1587" mass="174143">MSWEDEIVMRDVTNAGLVVSDRIGREVSSQLDLEEALEASRYASHPYSTHPREEIAGKCGHNYGCGLLKNLDFAVKITVAQCHQWKKAKIPPYKHVIAAYGATIAGLHSQIAYGGWQKICHAIPPWRCHLTTLRLQTFFKTMGVSWPPLVEVVNTWELPPVLIERYNAAGGEGTAFCGIFPEIRRAWASVDNSLFLWRFDKWDGQCPEFSGEEQAICAVGLAKSKPGVFVEAIQYLLVLATPVELILVGVCCSGGADGSDPFAEVTLQPLPEHTIPSDGVTMTCVACTDKGRIFLAGRDGHIYEILYSTGSGWQKRCRKICITAGLGSVISRWVIPNVFNFGAVDPIVEMVFDNERQILYARTEEMKLQVYVLGPNGDGPLKKVAEERNLVNQRDAHYGARQSTGSRVSSRSPKPSIVCISPLSTLESKWLHLVAVLSDGRRMYLSTSPSSGSLTGFNTSHHKPSCLKVVTTRPAPPWGVSGGLTFGAMALAGRPQNEDLSLKVEAAYYSAGTLILSDASPSTMPSLLVLNRDSSTQSSPSGNLGTSTRSSRALRESVSSLPVEGRMLSVADVLPLPDTAATVQSLYSEIEFGGYESSMESCERVSGKLWARGDLATQHILPRRRIVVFSTMGMMEIVFNRPLDIIRRLLESNSPRSVLEDFFNRFGAGEAAAMCLMLAARIVHSENLISNVIAEKAAEAFEDPRVVGMPQLEGSNALSNTRSAAGGFSMGQVVQEAEPVFSGAHEGLCLCSSRLLFPLWELPVMVVKGSLGPSGTLSENGVVVCRLSVGAMQVLEQKLRSLEKFLRSRRNQRRGLYGCVAGLGDLSGSILYGNGSALGVGDRNMVRNLFGAYSRNMESNGGITTNKRQRLPYSPAELAAMEVRAMECIRQLLLRSGEALFLLQLLSQHHVTRLIQGFDSNLQQALVQLTFHQLVCSEEGDHLATRLISALMEFPEQHTLLQYYTGPDGRGTVDDISRRLRDGCPSYYKESDYKFFLAVEALERSAMTIDAEDKENLAREAFNSLSKVPESVDLRTVCKRFEDLRFYEAVVRLPLQKAQALDPAGDAYNDDIDATVREQALAQRELCYEIIISALRSLKGDNLQREFGTPIKSTASQSALDPASRKKYICQIVQLGVQSPDRIFHEYLYQAMIDLGLENELLEYGGPDLLPFLQSAGRNSIHEVRAVTATTSPVGQSGAPMSSNQVKYYELLARYYVLKRQHMLAAHALLRLAERRSTDGVPTLEQRCQYLSNAVLQAKNATNSDGLVGSGRISIDSGFLDLLEGKLAVLWFQIKIKEELESMASRSDVLPGTSDSAENGVVPEGSSTADANFANATREKAKELASDVKSITQLYNEYAVPFGLWEICLEMLYFANYSGDTDSSIVRETWARLMDQAISRGGIAEACSVLKRVGPRIYPGDGAVLPLDIICLHLEKAGLERLNSGVEAVGDEDVARALVSACKGAAEPVLNAYDQLLSNGAILPSPSVRLRMLRSVLVVLREWAMSVYSQRMGSSSATGHSLILGGGFSTERTIASQGIRDKITSAANRYMTEVRRLALPQNQTEHVYRGFRELEESFISQHSFDRF</sequence>
<keyword evidence="9" id="KW-1185">Reference proteome</keyword>
<evidence type="ECO:0000259" key="7">
    <source>
        <dbReference type="Pfam" id="PF08801"/>
    </source>
</evidence>
<accession>A0A445J9V9</accession>
<dbReference type="GO" id="GO:0000972">
    <property type="term" value="P:transcription-dependent tethering of RNA polymerase II gene DNA at nuclear periphery"/>
    <property type="evidence" value="ECO:0007669"/>
    <property type="project" value="TreeGrafter"/>
</dbReference>
<evidence type="ECO:0000256" key="2">
    <source>
        <dbReference type="ARBA" id="ARBA00007373"/>
    </source>
</evidence>
<dbReference type="Pfam" id="PF03177">
    <property type="entry name" value="Nucleoporin_C"/>
    <property type="match status" value="1"/>
</dbReference>
<dbReference type="GO" id="GO:0006606">
    <property type="term" value="P:protein import into nucleus"/>
    <property type="evidence" value="ECO:0007669"/>
    <property type="project" value="TreeGrafter"/>
</dbReference>
<dbReference type="GO" id="GO:0036228">
    <property type="term" value="P:protein localization to nuclear inner membrane"/>
    <property type="evidence" value="ECO:0007669"/>
    <property type="project" value="TreeGrafter"/>
</dbReference>
<dbReference type="InterPro" id="IPR014908">
    <property type="entry name" value="Nucleoporin_Nup133/Nup155_N"/>
</dbReference>
<dbReference type="GO" id="GO:0044611">
    <property type="term" value="C:nuclear pore inner ring"/>
    <property type="evidence" value="ECO:0007669"/>
    <property type="project" value="TreeGrafter"/>
</dbReference>
<dbReference type="InterPro" id="IPR007187">
    <property type="entry name" value="Nucleoporin_Nup133/Nup155_C"/>
</dbReference>
<protein>
    <submittedName>
        <fullName evidence="8">Nuclear pore complex protein NUP155</fullName>
    </submittedName>
</protein>
<dbReference type="GO" id="GO:0006405">
    <property type="term" value="P:RNA export from nucleus"/>
    <property type="evidence" value="ECO:0007669"/>
    <property type="project" value="TreeGrafter"/>
</dbReference>
<comment type="similarity">
    <text evidence="2">Belongs to the non-repetitive/WGA-negative nucleoporin family.</text>
</comment>
<evidence type="ECO:0000259" key="6">
    <source>
        <dbReference type="Pfam" id="PF03177"/>
    </source>
</evidence>
<organism evidence="8 9">
    <name type="scientific">Glycine soja</name>
    <name type="common">Wild soybean</name>
    <dbReference type="NCBI Taxonomy" id="3848"/>
    <lineage>
        <taxon>Eukaryota</taxon>
        <taxon>Viridiplantae</taxon>
        <taxon>Streptophyta</taxon>
        <taxon>Embryophyta</taxon>
        <taxon>Tracheophyta</taxon>
        <taxon>Spermatophyta</taxon>
        <taxon>Magnoliopsida</taxon>
        <taxon>eudicotyledons</taxon>
        <taxon>Gunneridae</taxon>
        <taxon>Pentapetalae</taxon>
        <taxon>rosids</taxon>
        <taxon>fabids</taxon>
        <taxon>Fabales</taxon>
        <taxon>Fabaceae</taxon>
        <taxon>Papilionoideae</taxon>
        <taxon>50 kb inversion clade</taxon>
        <taxon>NPAAA clade</taxon>
        <taxon>indigoferoid/millettioid clade</taxon>
        <taxon>Phaseoleae</taxon>
        <taxon>Glycine</taxon>
        <taxon>Glycine subgen. Soja</taxon>
    </lineage>
</organism>
<dbReference type="EMBL" id="QZWG01000008">
    <property type="protein sequence ID" value="RZB95275.1"/>
    <property type="molecule type" value="Genomic_DNA"/>
</dbReference>
<evidence type="ECO:0000256" key="5">
    <source>
        <dbReference type="SAM" id="MobiDB-lite"/>
    </source>
</evidence>
<dbReference type="Gene3D" id="1.20.58.1780">
    <property type="match status" value="1"/>
</dbReference>
<gene>
    <name evidence="8" type="ORF">D0Y65_019613</name>
</gene>
<dbReference type="Gene3D" id="1.25.40.450">
    <property type="entry name" value="Nucleoporin, helical domain, N-terminal subdomain"/>
    <property type="match status" value="1"/>
</dbReference>
<dbReference type="PANTHER" id="PTHR10350">
    <property type="entry name" value="NUCLEAR PORE COMPLEX PROTEIN NUP155"/>
    <property type="match status" value="1"/>
</dbReference>
<evidence type="ECO:0000256" key="4">
    <source>
        <dbReference type="ARBA" id="ARBA00023242"/>
    </source>
</evidence>
<keyword evidence="3" id="KW-0813">Transport</keyword>
<comment type="caution">
    <text evidence="8">The sequence shown here is derived from an EMBL/GenBank/DDBJ whole genome shotgun (WGS) entry which is preliminary data.</text>
</comment>
<dbReference type="FunFam" id="1.20.120.1880:FF:000002">
    <property type="entry name" value="Nuclear pore complex protein NUP155"/>
    <property type="match status" value="1"/>
</dbReference>
<feature type="domain" description="Nucleoporin Nup133/Nup155-like C-terminal" evidence="6">
    <location>
        <begin position="876"/>
        <end position="1504"/>
    </location>
</feature>
<feature type="domain" description="Nucleoporin Nup133/Nup155-like N-terminal" evidence="7">
    <location>
        <begin position="146"/>
        <end position="634"/>
    </location>
</feature>
<evidence type="ECO:0000256" key="3">
    <source>
        <dbReference type="ARBA" id="ARBA00022448"/>
    </source>
</evidence>
<dbReference type="InterPro" id="IPR042538">
    <property type="entry name" value="Nucleoporin_Nup155_C_3"/>
</dbReference>
<dbReference type="Proteomes" id="UP000289340">
    <property type="component" value="Chromosome 8"/>
</dbReference>
<dbReference type="FunFam" id="1.25.40.450:FF:000003">
    <property type="entry name" value="Nuclear pore complex protein NUP155"/>
    <property type="match status" value="1"/>
</dbReference>
<evidence type="ECO:0000313" key="9">
    <source>
        <dbReference type="Proteomes" id="UP000289340"/>
    </source>
</evidence>
<reference evidence="8 9" key="1">
    <citation type="submission" date="2018-09" db="EMBL/GenBank/DDBJ databases">
        <title>A high-quality reference genome of wild soybean provides a powerful tool to mine soybean genomes.</title>
        <authorList>
            <person name="Xie M."/>
            <person name="Chung C.Y.L."/>
            <person name="Li M.-W."/>
            <person name="Wong F.-L."/>
            <person name="Chan T.-F."/>
            <person name="Lam H.-M."/>
        </authorList>
    </citation>
    <scope>NUCLEOTIDE SEQUENCE [LARGE SCALE GENOMIC DNA]</scope>
    <source>
        <strain evidence="9">cv. W05</strain>
        <tissue evidence="8">Hypocotyl of etiolated seedlings</tissue>
    </source>
</reference>
<dbReference type="InterPro" id="IPR042537">
    <property type="entry name" value="Nucleoporin_Nup155_C_2"/>
</dbReference>
<feature type="region of interest" description="Disordered" evidence="5">
    <location>
        <begin position="532"/>
        <end position="558"/>
    </location>
</feature>
<feature type="compositionally biased region" description="Polar residues" evidence="5">
    <location>
        <begin position="532"/>
        <end position="551"/>
    </location>
</feature>
<dbReference type="InterPro" id="IPR042533">
    <property type="entry name" value="Nucleoporin_Nup155_C_1"/>
</dbReference>
<dbReference type="GO" id="GO:0017056">
    <property type="term" value="F:structural constituent of nuclear pore"/>
    <property type="evidence" value="ECO:0007669"/>
    <property type="project" value="InterPro"/>
</dbReference>
<evidence type="ECO:0000256" key="1">
    <source>
        <dbReference type="ARBA" id="ARBA00004123"/>
    </source>
</evidence>
<dbReference type="Gene3D" id="1.25.40.440">
    <property type="entry name" value="Nucleoporin, helical domain, central subdomain"/>
    <property type="match status" value="1"/>
</dbReference>
<proteinExistence type="inferred from homology"/>
<dbReference type="PANTHER" id="PTHR10350:SF6">
    <property type="entry name" value="NUCLEAR PORE COMPLEX PROTEIN NUP155"/>
    <property type="match status" value="1"/>
</dbReference>
<dbReference type="InterPro" id="IPR004870">
    <property type="entry name" value="Nucleoporin_Nup155"/>
</dbReference>